<dbReference type="PANTHER" id="PTHR36460:SF1">
    <property type="entry name" value="UPF0132 DOMAIN PROTEIN (AFU_ORTHOLOGUE AFUA_3G10255)"/>
    <property type="match status" value="1"/>
</dbReference>
<keyword evidence="7" id="KW-1185">Reference proteome</keyword>
<comment type="caution">
    <text evidence="6">The sequence shown here is derived from an EMBL/GenBank/DDBJ whole genome shotgun (WGS) entry which is preliminary data.</text>
</comment>
<evidence type="ECO:0000256" key="4">
    <source>
        <dbReference type="ARBA" id="ARBA00023136"/>
    </source>
</evidence>
<evidence type="ECO:0000313" key="6">
    <source>
        <dbReference type="EMBL" id="PZD96605.1"/>
    </source>
</evidence>
<dbReference type="GO" id="GO:0016020">
    <property type="term" value="C:membrane"/>
    <property type="evidence" value="ECO:0007669"/>
    <property type="project" value="UniProtKB-SubCell"/>
</dbReference>
<dbReference type="PANTHER" id="PTHR36460">
    <property type="entry name" value="UPF0132 DOMAIN PROTEIN (AFU_ORTHOLOGUE AFUA_3G10255)"/>
    <property type="match status" value="1"/>
</dbReference>
<dbReference type="AlphaFoldDB" id="A0A2W1LP06"/>
<dbReference type="Pfam" id="PF09685">
    <property type="entry name" value="MamF_MmsF"/>
    <property type="match status" value="1"/>
</dbReference>
<evidence type="ECO:0000256" key="1">
    <source>
        <dbReference type="ARBA" id="ARBA00004141"/>
    </source>
</evidence>
<name>A0A2W1LP06_9BACL</name>
<dbReference type="EMBL" id="QKRB01000037">
    <property type="protein sequence ID" value="PZD96605.1"/>
    <property type="molecule type" value="Genomic_DNA"/>
</dbReference>
<feature type="transmembrane region" description="Helical" evidence="5">
    <location>
        <begin position="48"/>
        <end position="65"/>
    </location>
</feature>
<protein>
    <recommendedName>
        <fullName evidence="8">DUF4870 domain-containing protein</fullName>
    </recommendedName>
</protein>
<evidence type="ECO:0008006" key="8">
    <source>
        <dbReference type="Google" id="ProtNLM"/>
    </source>
</evidence>
<evidence type="ECO:0000256" key="2">
    <source>
        <dbReference type="ARBA" id="ARBA00022692"/>
    </source>
</evidence>
<dbReference type="InterPro" id="IPR019109">
    <property type="entry name" value="MamF_MmsF"/>
</dbReference>
<comment type="subcellular location">
    <subcellularLocation>
        <location evidence="1">Membrane</location>
        <topology evidence="1">Multi-pass membrane protein</topology>
    </subcellularLocation>
</comment>
<evidence type="ECO:0000313" key="7">
    <source>
        <dbReference type="Proteomes" id="UP000249522"/>
    </source>
</evidence>
<keyword evidence="2 5" id="KW-0812">Transmembrane</keyword>
<evidence type="ECO:0000256" key="3">
    <source>
        <dbReference type="ARBA" id="ARBA00022989"/>
    </source>
</evidence>
<gene>
    <name evidence="6" type="ORF">DNH61_07370</name>
</gene>
<dbReference type="RefSeq" id="WP_111146010.1">
    <property type="nucleotide sequence ID" value="NZ_QKRB01000037.1"/>
</dbReference>
<proteinExistence type="predicted"/>
<keyword evidence="3 5" id="KW-1133">Transmembrane helix</keyword>
<feature type="transmembrane region" description="Helical" evidence="5">
    <location>
        <begin position="18"/>
        <end position="36"/>
    </location>
</feature>
<evidence type="ECO:0000256" key="5">
    <source>
        <dbReference type="SAM" id="Phobius"/>
    </source>
</evidence>
<dbReference type="Proteomes" id="UP000249522">
    <property type="component" value="Unassembled WGS sequence"/>
</dbReference>
<accession>A0A2W1LP06</accession>
<reference evidence="6 7" key="1">
    <citation type="submission" date="2018-06" db="EMBL/GenBank/DDBJ databases">
        <title>Paenibacillus imtechensis sp. nov.</title>
        <authorList>
            <person name="Pinnaka A.K."/>
            <person name="Singh H."/>
            <person name="Kaur M."/>
        </authorList>
    </citation>
    <scope>NUCLEOTIDE SEQUENCE [LARGE SCALE GENOMIC DNA]</scope>
    <source>
        <strain evidence="6 7">SMB1</strain>
    </source>
</reference>
<organism evidence="6 7">
    <name type="scientific">Paenibacillus sambharensis</name>
    <dbReference type="NCBI Taxonomy" id="1803190"/>
    <lineage>
        <taxon>Bacteria</taxon>
        <taxon>Bacillati</taxon>
        <taxon>Bacillota</taxon>
        <taxon>Bacilli</taxon>
        <taxon>Bacillales</taxon>
        <taxon>Paenibacillaceae</taxon>
        <taxon>Paenibacillus</taxon>
    </lineage>
</organism>
<keyword evidence="4 5" id="KW-0472">Membrane</keyword>
<sequence length="116" mass="12834">MDDSPSPKRSASRFEPRIAGMLCYVLGFITGLLLLTIEKDNRFVKFHALQSIFASAAVIVTQLLLGGIPIIGWLFGLLLAPAALILWLACMLLALQGRWFKLPVIGDLAERHAQRF</sequence>
<feature type="transmembrane region" description="Helical" evidence="5">
    <location>
        <begin position="71"/>
        <end position="95"/>
    </location>
</feature>